<dbReference type="RefSeq" id="WP_231705646.1">
    <property type="nucleotide sequence ID" value="NZ_BDUF01000007.1"/>
</dbReference>
<evidence type="ECO:0000313" key="2">
    <source>
        <dbReference type="EMBL" id="GAX88701.1"/>
    </source>
</evidence>
<comment type="caution">
    <text evidence="2">The sequence shown here is derived from an EMBL/GenBank/DDBJ whole genome shotgun (WGS) entry which is preliminary data.</text>
</comment>
<feature type="transmembrane region" description="Helical" evidence="1">
    <location>
        <begin position="41"/>
        <end position="64"/>
    </location>
</feature>
<gene>
    <name evidence="2" type="ORF">EFBL_0313</name>
</gene>
<protein>
    <recommendedName>
        <fullName evidence="4">Pro-sigmaK processing inhibitor BofA</fullName>
    </recommendedName>
</protein>
<accession>A0A292YIJ3</accession>
<sequence length="66" mass="6858">MNSVGSILIGLAKTLLFGVIGLFLINLAGQYIQLHIPINPVTALLVGLLGVPGLAALIVIQLWVLA</sequence>
<dbReference type="Proteomes" id="UP000217785">
    <property type="component" value="Unassembled WGS sequence"/>
</dbReference>
<dbReference type="Pfam" id="PF07441">
    <property type="entry name" value="BofA"/>
    <property type="match status" value="1"/>
</dbReference>
<dbReference type="AlphaFoldDB" id="A0A292YIJ3"/>
<evidence type="ECO:0000256" key="1">
    <source>
        <dbReference type="SAM" id="Phobius"/>
    </source>
</evidence>
<dbReference type="EMBL" id="BDUF01000007">
    <property type="protein sequence ID" value="GAX88701.1"/>
    <property type="molecule type" value="Genomic_DNA"/>
</dbReference>
<dbReference type="NCBIfam" id="TIGR02862">
    <property type="entry name" value="spore_BofA"/>
    <property type="match status" value="1"/>
</dbReference>
<evidence type="ECO:0008006" key="4">
    <source>
        <dbReference type="Google" id="ProtNLM"/>
    </source>
</evidence>
<keyword evidence="1" id="KW-1133">Transmembrane helix</keyword>
<feature type="transmembrane region" description="Helical" evidence="1">
    <location>
        <begin position="6"/>
        <end position="29"/>
    </location>
</feature>
<dbReference type="InterPro" id="IPR010001">
    <property type="entry name" value="BofA"/>
</dbReference>
<evidence type="ECO:0000313" key="3">
    <source>
        <dbReference type="Proteomes" id="UP000217785"/>
    </source>
</evidence>
<organism evidence="2 3">
    <name type="scientific">Effusibacillus lacus</name>
    <dbReference type="NCBI Taxonomy" id="1348429"/>
    <lineage>
        <taxon>Bacteria</taxon>
        <taxon>Bacillati</taxon>
        <taxon>Bacillota</taxon>
        <taxon>Bacilli</taxon>
        <taxon>Bacillales</taxon>
        <taxon>Alicyclobacillaceae</taxon>
        <taxon>Effusibacillus</taxon>
    </lineage>
</organism>
<name>A0A292YIJ3_9BACL</name>
<keyword evidence="1" id="KW-0812">Transmembrane</keyword>
<keyword evidence="1" id="KW-0472">Membrane</keyword>
<proteinExistence type="predicted"/>
<keyword evidence="3" id="KW-1185">Reference proteome</keyword>
<reference evidence="3" key="1">
    <citation type="submission" date="2017-07" db="EMBL/GenBank/DDBJ databases">
        <title>Draft genome sequence of Effusibacillus lacus strain skLN1.</title>
        <authorList>
            <person name="Watanabe M."/>
            <person name="Kojima H."/>
            <person name="Fukui M."/>
        </authorList>
    </citation>
    <scope>NUCLEOTIDE SEQUENCE [LARGE SCALE GENOMIC DNA]</scope>
    <source>
        <strain evidence="3">skLN1</strain>
    </source>
</reference>